<dbReference type="InterPro" id="IPR011598">
    <property type="entry name" value="bHLH_dom"/>
</dbReference>
<dbReference type="GO" id="GO:0045944">
    <property type="term" value="P:positive regulation of transcription by RNA polymerase II"/>
    <property type="evidence" value="ECO:0007669"/>
    <property type="project" value="TreeGrafter"/>
</dbReference>
<dbReference type="GO" id="GO:0003700">
    <property type="term" value="F:DNA-binding transcription factor activity"/>
    <property type="evidence" value="ECO:0007669"/>
    <property type="project" value="TreeGrafter"/>
</dbReference>
<dbReference type="GO" id="GO:0070888">
    <property type="term" value="F:E-box binding"/>
    <property type="evidence" value="ECO:0007669"/>
    <property type="project" value="TreeGrafter"/>
</dbReference>
<dbReference type="InterPro" id="IPR050359">
    <property type="entry name" value="bHLH_transcription_factors"/>
</dbReference>
<evidence type="ECO:0000259" key="1">
    <source>
        <dbReference type="PROSITE" id="PS50888"/>
    </source>
</evidence>
<feature type="domain" description="BHLH" evidence="1">
    <location>
        <begin position="100"/>
        <end position="154"/>
    </location>
</feature>
<sequence>MWTSQESNSSDSMRIMSSVYSSSYECLQSWNHLPERELYYPSWDAAKEEDLSSGCFGLTPVGNKIEPTSPVLSDASGTSSRSENEKRLLIKQRIEEELPINREGATERERNRMHLLNEAFDALRKVVPRSNLSEHQKLSKIATLRLAIHYIAALDSILQSTGGVRIMEDNINTPTMHFMGNKRRKSLKEFEMTQVDIIGKRKNEQYDIYEPIN</sequence>
<accession>A0A3S4CRL4</accession>
<evidence type="ECO:0000313" key="2">
    <source>
        <dbReference type="EMBL" id="VDH80600.1"/>
    </source>
</evidence>
<dbReference type="PANTHER" id="PTHR19290">
    <property type="entry name" value="BASIC HELIX-LOOP-HELIX PROTEIN NEUROGENIN-RELATED"/>
    <property type="match status" value="1"/>
</dbReference>
<dbReference type="PROSITE" id="PS50888">
    <property type="entry name" value="BHLH"/>
    <property type="match status" value="1"/>
</dbReference>
<dbReference type="SMART" id="SM00353">
    <property type="entry name" value="HLH"/>
    <property type="match status" value="1"/>
</dbReference>
<dbReference type="InterPro" id="IPR036638">
    <property type="entry name" value="HLH_DNA-bd_sf"/>
</dbReference>
<organism evidence="2">
    <name type="scientific">Euperipatoides kanangrensis</name>
    <dbReference type="NCBI Taxonomy" id="488523"/>
    <lineage>
        <taxon>Eukaryota</taxon>
        <taxon>Metazoa</taxon>
        <taxon>Ecdysozoa</taxon>
        <taxon>Onychophora</taxon>
        <taxon>Udeonychophora</taxon>
        <taxon>Euonychophora</taxon>
        <taxon>Peripatopsidae</taxon>
        <taxon>Euperipatoides</taxon>
    </lineage>
</organism>
<protein>
    <submittedName>
        <fullName evidence="2">Neuronal basic Helix Loop Helix</fullName>
    </submittedName>
</protein>
<dbReference type="PANTHER" id="PTHR19290:SF102">
    <property type="entry name" value="TRANSCRIPTION FACTOR ATOH8"/>
    <property type="match status" value="1"/>
</dbReference>
<dbReference type="Pfam" id="PF00010">
    <property type="entry name" value="HLH"/>
    <property type="match status" value="1"/>
</dbReference>
<dbReference type="AlphaFoldDB" id="A0A3S4CRL4"/>
<name>A0A3S4CRL4_9BILA</name>
<dbReference type="EMBL" id="LR129958">
    <property type="protein sequence ID" value="VDH80600.1"/>
    <property type="molecule type" value="mRNA"/>
</dbReference>
<reference evidence="2" key="1">
    <citation type="submission" date="2018-11" db="EMBL/GenBank/DDBJ databases">
        <authorList>
            <person name="Eriksson J."/>
        </authorList>
    </citation>
    <scope>NUCLEOTIDE SEQUENCE</scope>
</reference>
<dbReference type="SUPFAM" id="SSF47459">
    <property type="entry name" value="HLH, helix-loop-helix DNA-binding domain"/>
    <property type="match status" value="1"/>
</dbReference>
<dbReference type="Gene3D" id="4.10.280.10">
    <property type="entry name" value="Helix-loop-helix DNA-binding domain"/>
    <property type="match status" value="1"/>
</dbReference>
<dbReference type="GO" id="GO:0009653">
    <property type="term" value="P:anatomical structure morphogenesis"/>
    <property type="evidence" value="ECO:0007669"/>
    <property type="project" value="TreeGrafter"/>
</dbReference>
<proteinExistence type="evidence at transcript level"/>
<dbReference type="CDD" id="cd11390">
    <property type="entry name" value="bHLH_TS"/>
    <property type="match status" value="1"/>
</dbReference>
<dbReference type="GO" id="GO:0005634">
    <property type="term" value="C:nucleus"/>
    <property type="evidence" value="ECO:0007669"/>
    <property type="project" value="TreeGrafter"/>
</dbReference>
<dbReference type="GO" id="GO:0046983">
    <property type="term" value="F:protein dimerization activity"/>
    <property type="evidence" value="ECO:0007669"/>
    <property type="project" value="InterPro"/>
</dbReference>